<protein>
    <submittedName>
        <fullName evidence="3">CBS domain-containing protein</fullName>
    </submittedName>
</protein>
<evidence type="ECO:0000256" key="1">
    <source>
        <dbReference type="PROSITE-ProRule" id="PRU00703"/>
    </source>
</evidence>
<dbReference type="Gene3D" id="3.10.580.10">
    <property type="entry name" value="CBS-domain"/>
    <property type="match status" value="1"/>
</dbReference>
<proteinExistence type="predicted"/>
<dbReference type="Pfam" id="PF00571">
    <property type="entry name" value="CBS"/>
    <property type="match status" value="1"/>
</dbReference>
<dbReference type="PIRSF" id="PIRSF035040">
    <property type="entry name" value="UCP035040_CBS_Lmo0553"/>
    <property type="match status" value="1"/>
</dbReference>
<dbReference type="PROSITE" id="PS51371">
    <property type="entry name" value="CBS"/>
    <property type="match status" value="1"/>
</dbReference>
<organism evidence="3 4">
    <name type="scientific">Loigolactobacillus rennini DSM 20253</name>
    <dbReference type="NCBI Taxonomy" id="1423796"/>
    <lineage>
        <taxon>Bacteria</taxon>
        <taxon>Bacillati</taxon>
        <taxon>Bacillota</taxon>
        <taxon>Bacilli</taxon>
        <taxon>Lactobacillales</taxon>
        <taxon>Lactobacillaceae</taxon>
        <taxon>Loigolactobacillus</taxon>
    </lineage>
</organism>
<dbReference type="AlphaFoldDB" id="A0A0R2DH11"/>
<evidence type="ECO:0000313" key="4">
    <source>
        <dbReference type="Proteomes" id="UP000051638"/>
    </source>
</evidence>
<reference evidence="3 4" key="1">
    <citation type="journal article" date="2015" name="Genome Announc.">
        <title>Expanding the biotechnology potential of lactobacilli through comparative genomics of 213 strains and associated genera.</title>
        <authorList>
            <person name="Sun Z."/>
            <person name="Harris H.M."/>
            <person name="McCann A."/>
            <person name="Guo C."/>
            <person name="Argimon S."/>
            <person name="Zhang W."/>
            <person name="Yang X."/>
            <person name="Jeffery I.B."/>
            <person name="Cooney J.C."/>
            <person name="Kagawa T.F."/>
            <person name="Liu W."/>
            <person name="Song Y."/>
            <person name="Salvetti E."/>
            <person name="Wrobel A."/>
            <person name="Rasinkangas P."/>
            <person name="Parkhill J."/>
            <person name="Rea M.C."/>
            <person name="O'Sullivan O."/>
            <person name="Ritari J."/>
            <person name="Douillard F.P."/>
            <person name="Paul Ross R."/>
            <person name="Yang R."/>
            <person name="Briner A.E."/>
            <person name="Felis G.E."/>
            <person name="de Vos W.M."/>
            <person name="Barrangou R."/>
            <person name="Klaenhammer T.R."/>
            <person name="Caufield P.W."/>
            <person name="Cui Y."/>
            <person name="Zhang H."/>
            <person name="O'Toole P.W."/>
        </authorList>
    </citation>
    <scope>NUCLEOTIDE SEQUENCE [LARGE SCALE GENOMIC DNA]</scope>
    <source>
        <strain evidence="3 4">DSM 20253</strain>
    </source>
</reference>
<comment type="caution">
    <text evidence="3">The sequence shown here is derived from an EMBL/GenBank/DDBJ whole genome shotgun (WGS) entry which is preliminary data.</text>
</comment>
<feature type="domain" description="CBS" evidence="2">
    <location>
        <begin position="7"/>
        <end position="66"/>
    </location>
</feature>
<name>A0A0R2DH11_9LACO</name>
<dbReference type="OrthoDB" id="1706107at2"/>
<sequence length="211" mass="24149">MLLKSLIQPKAQLTTVKESTTLAQALTILEDTGYRCVPILDRSGQIFRGNIYKLHLYRHKARGGAMDIPVTHLLKNATKFIPLDAPFFKVFFTIKDLPYIAVLDQQNYFYGILTHNHLMTFLAQSWNINRGGFVLNITATQTQETLPSLTKLISRYTTIINCMTFNLTQQQKQQILITLPTSVTPEMLQKIIDHLQRKGFLVPVVEDLRTE</sequence>
<dbReference type="NCBIfam" id="NF038387">
    <property type="entry name" value="CBS_CbpA"/>
    <property type="match status" value="1"/>
</dbReference>
<dbReference type="InterPro" id="IPR046342">
    <property type="entry name" value="CBS_dom_sf"/>
</dbReference>
<dbReference type="EMBL" id="AYYI01000007">
    <property type="protein sequence ID" value="KRM99705.1"/>
    <property type="molecule type" value="Genomic_DNA"/>
</dbReference>
<dbReference type="RefSeq" id="WP_057873096.1">
    <property type="nucleotide sequence ID" value="NZ_AYYI01000007.1"/>
</dbReference>
<evidence type="ECO:0000259" key="2">
    <source>
        <dbReference type="PROSITE" id="PS51371"/>
    </source>
</evidence>
<gene>
    <name evidence="3" type="ORF">FC24_GL002008</name>
</gene>
<dbReference type="InterPro" id="IPR000644">
    <property type="entry name" value="CBS_dom"/>
</dbReference>
<keyword evidence="1" id="KW-0129">CBS domain</keyword>
<dbReference type="Proteomes" id="UP000051638">
    <property type="component" value="Unassembled WGS sequence"/>
</dbReference>
<keyword evidence="4" id="KW-1185">Reference proteome</keyword>
<dbReference type="STRING" id="1423796.FC24_GL002008"/>
<accession>A0A0R2DH11</accession>
<dbReference type="PATRIC" id="fig|1423796.3.peg.2037"/>
<dbReference type="CDD" id="cd02205">
    <property type="entry name" value="CBS_pair_SF"/>
    <property type="match status" value="1"/>
</dbReference>
<dbReference type="InterPro" id="IPR017036">
    <property type="entry name" value="Lmo0553-like"/>
</dbReference>
<evidence type="ECO:0000313" key="3">
    <source>
        <dbReference type="EMBL" id="KRM99705.1"/>
    </source>
</evidence>
<dbReference type="SUPFAM" id="SSF54631">
    <property type="entry name" value="CBS-domain pair"/>
    <property type="match status" value="1"/>
</dbReference>